<dbReference type="InterPro" id="IPR036291">
    <property type="entry name" value="NAD(P)-bd_dom_sf"/>
</dbReference>
<evidence type="ECO:0000313" key="4">
    <source>
        <dbReference type="Proteomes" id="UP000598360"/>
    </source>
</evidence>
<name>A0A929BAH0_9PSEU</name>
<organism evidence="3 4">
    <name type="scientific">Saccharopolyspora montiporae</name>
    <dbReference type="NCBI Taxonomy" id="2781240"/>
    <lineage>
        <taxon>Bacteria</taxon>
        <taxon>Bacillati</taxon>
        <taxon>Actinomycetota</taxon>
        <taxon>Actinomycetes</taxon>
        <taxon>Pseudonocardiales</taxon>
        <taxon>Pseudonocardiaceae</taxon>
        <taxon>Saccharopolyspora</taxon>
    </lineage>
</organism>
<keyword evidence="4" id="KW-1185">Reference proteome</keyword>
<evidence type="ECO:0000256" key="1">
    <source>
        <dbReference type="ARBA" id="ARBA00023002"/>
    </source>
</evidence>
<comment type="similarity">
    <text evidence="2">Belongs to the short-chain dehydrogenases/reductases (SDR) family.</text>
</comment>
<proteinExistence type="inferred from homology"/>
<dbReference type="PRINTS" id="PR00080">
    <property type="entry name" value="SDRFAMILY"/>
</dbReference>
<evidence type="ECO:0000256" key="2">
    <source>
        <dbReference type="RuleBase" id="RU000363"/>
    </source>
</evidence>
<dbReference type="RefSeq" id="WP_193929840.1">
    <property type="nucleotide sequence ID" value="NZ_JADEYC010000039.1"/>
</dbReference>
<dbReference type="AlphaFoldDB" id="A0A929BAH0"/>
<comment type="caution">
    <text evidence="3">The sequence shown here is derived from an EMBL/GenBank/DDBJ whole genome shotgun (WGS) entry which is preliminary data.</text>
</comment>
<keyword evidence="1" id="KW-0560">Oxidoreductase</keyword>
<dbReference type="SUPFAM" id="SSF51735">
    <property type="entry name" value="NAD(P)-binding Rossmann-fold domains"/>
    <property type="match status" value="1"/>
</dbReference>
<reference evidence="3" key="1">
    <citation type="submission" date="2020-10" db="EMBL/GenBank/DDBJ databases">
        <title>Diversity and distribution of actinomycetes associated with coral in the coast of Hainan.</title>
        <authorList>
            <person name="Li F."/>
        </authorList>
    </citation>
    <scope>NUCLEOTIDE SEQUENCE</scope>
    <source>
        <strain evidence="3">HNM0983</strain>
    </source>
</reference>
<accession>A0A929BAH0</accession>
<dbReference type="PANTHER" id="PTHR43157:SF31">
    <property type="entry name" value="PHOSPHATIDYLINOSITOL-GLYCAN BIOSYNTHESIS CLASS F PROTEIN"/>
    <property type="match status" value="1"/>
</dbReference>
<dbReference type="PRINTS" id="PR00081">
    <property type="entry name" value="GDHRDH"/>
</dbReference>
<dbReference type="Pfam" id="PF00106">
    <property type="entry name" value="adh_short"/>
    <property type="match status" value="1"/>
</dbReference>
<dbReference type="PANTHER" id="PTHR43157">
    <property type="entry name" value="PHOSPHATIDYLINOSITOL-GLYCAN BIOSYNTHESIS CLASS F PROTEIN-RELATED"/>
    <property type="match status" value="1"/>
</dbReference>
<dbReference type="InterPro" id="IPR002347">
    <property type="entry name" value="SDR_fam"/>
</dbReference>
<sequence>MPTLQDRTILVTGATGGLGLALSHRLAADGARVVLHGRDEQRTAAARDEVAATSGNADRLAVATADLSDLAQVRALADAVATRFDRLDVLVNNAGVGGGPPEAPRVFSADGIELRFAVNYLAGYRLTRLLLPTLRSAAPARIISVASAGQHAIDFADPMLDHDYTGMRAYAQSKLAQIMFTLDLAAELPADEVTANALHPATFMNTRMVREAAVTPVSTVADGVEATARLVGDPALDGVTGEYFHGTRPSRALDEAYDPGDRAKLRELSERLIGQAAT</sequence>
<dbReference type="GO" id="GO:0016491">
    <property type="term" value="F:oxidoreductase activity"/>
    <property type="evidence" value="ECO:0007669"/>
    <property type="project" value="UniProtKB-KW"/>
</dbReference>
<dbReference type="Proteomes" id="UP000598360">
    <property type="component" value="Unassembled WGS sequence"/>
</dbReference>
<evidence type="ECO:0000313" key="3">
    <source>
        <dbReference type="EMBL" id="MBE9376304.1"/>
    </source>
</evidence>
<dbReference type="Gene3D" id="3.40.50.720">
    <property type="entry name" value="NAD(P)-binding Rossmann-like Domain"/>
    <property type="match status" value="1"/>
</dbReference>
<protein>
    <submittedName>
        <fullName evidence="3">SDR family NAD(P)-dependent oxidoreductase</fullName>
    </submittedName>
</protein>
<gene>
    <name evidence="3" type="ORF">IQ251_17785</name>
</gene>
<dbReference type="EMBL" id="JADEYC010000039">
    <property type="protein sequence ID" value="MBE9376304.1"/>
    <property type="molecule type" value="Genomic_DNA"/>
</dbReference>